<evidence type="ECO:0000313" key="4">
    <source>
        <dbReference type="Proteomes" id="UP000632273"/>
    </source>
</evidence>
<dbReference type="Pfam" id="PF18942">
    <property type="entry name" value="DUF5689"/>
    <property type="match status" value="1"/>
</dbReference>
<feature type="signal peptide" evidence="1">
    <location>
        <begin position="1"/>
        <end position="19"/>
    </location>
</feature>
<keyword evidence="1" id="KW-0732">Signal</keyword>
<accession>A0ABQ1U976</accession>
<dbReference type="Proteomes" id="UP000632273">
    <property type="component" value="Unassembled WGS sequence"/>
</dbReference>
<name>A0ABQ1U976_9BACT</name>
<proteinExistence type="predicted"/>
<protein>
    <recommendedName>
        <fullName evidence="2">DUF5689 domain-containing protein</fullName>
    </recommendedName>
</protein>
<dbReference type="EMBL" id="BMHT01000004">
    <property type="protein sequence ID" value="GGF12743.1"/>
    <property type="molecule type" value="Genomic_DNA"/>
</dbReference>
<organism evidence="3 4">
    <name type="scientific">Hymenobacter cavernae</name>
    <dbReference type="NCBI Taxonomy" id="2044852"/>
    <lineage>
        <taxon>Bacteria</taxon>
        <taxon>Pseudomonadati</taxon>
        <taxon>Bacteroidota</taxon>
        <taxon>Cytophagia</taxon>
        <taxon>Cytophagales</taxon>
        <taxon>Hymenobacteraceae</taxon>
        <taxon>Hymenobacter</taxon>
    </lineage>
</organism>
<dbReference type="PROSITE" id="PS51257">
    <property type="entry name" value="PROKAR_LIPOPROTEIN"/>
    <property type="match status" value="1"/>
</dbReference>
<sequence>MKTKILASLALLSSAFAFTSCLEDNPDYAAGIPSPIISLEDVRRLYQGSDVVLETGKLAGAHQIVGVVISDPSGKNVPGGPNTVVLQNKRRGAIRGIILPLNDTPTNLAAGDSVVVDIAGATLSKASGALRIEGLSAANIEKVGSNKKAALREVNIQTLLANLDTYEGTLVRITGGSLTPVPVSGDMYKGDKVLADGSNNSIVLHTEADASFAARRMPASATFIGIPMGASAAPQLWMRTAADALDPSGPIYAKFPESFEAVPASTKGSYNMNTAAVPDNTVTFGTGPWKLYQSILGNTSGRDRYTGAQGIRIQQNLSESAYVEMKFDVPNGATKVTLIYGAYYTDPASSWKLEYSQDQGKTWKQTGQTITDAGNWQRSITFLMDISGPVRFRINKLGLGTSNPPAVSNGRLGLDDIAIYEN</sequence>
<dbReference type="InterPro" id="IPR043744">
    <property type="entry name" value="DUF5689"/>
</dbReference>
<comment type="caution">
    <text evidence="3">The sequence shown here is derived from an EMBL/GenBank/DDBJ whole genome shotgun (WGS) entry which is preliminary data.</text>
</comment>
<feature type="chain" id="PRO_5045668174" description="DUF5689 domain-containing protein" evidence="1">
    <location>
        <begin position="20"/>
        <end position="422"/>
    </location>
</feature>
<evidence type="ECO:0000259" key="2">
    <source>
        <dbReference type="Pfam" id="PF18942"/>
    </source>
</evidence>
<feature type="domain" description="DUF5689" evidence="2">
    <location>
        <begin position="36"/>
        <end position="243"/>
    </location>
</feature>
<evidence type="ECO:0000256" key="1">
    <source>
        <dbReference type="SAM" id="SignalP"/>
    </source>
</evidence>
<keyword evidence="4" id="KW-1185">Reference proteome</keyword>
<evidence type="ECO:0000313" key="3">
    <source>
        <dbReference type="EMBL" id="GGF12743.1"/>
    </source>
</evidence>
<reference evidence="4" key="1">
    <citation type="journal article" date="2019" name="Int. J. Syst. Evol. Microbiol.">
        <title>The Global Catalogue of Microorganisms (GCM) 10K type strain sequencing project: providing services to taxonomists for standard genome sequencing and annotation.</title>
        <authorList>
            <consortium name="The Broad Institute Genomics Platform"/>
            <consortium name="The Broad Institute Genome Sequencing Center for Infectious Disease"/>
            <person name="Wu L."/>
            <person name="Ma J."/>
        </authorList>
    </citation>
    <scope>NUCLEOTIDE SEQUENCE [LARGE SCALE GENOMIC DNA]</scope>
    <source>
        <strain evidence="4">CGMCC 1.15197</strain>
    </source>
</reference>
<dbReference type="RefSeq" id="WP_188814336.1">
    <property type="nucleotide sequence ID" value="NZ_BMHT01000004.1"/>
</dbReference>
<gene>
    <name evidence="3" type="ORF">GCM10011383_24920</name>
</gene>